<comment type="caution">
    <text evidence="1">The sequence shown here is derived from an EMBL/GenBank/DDBJ whole genome shotgun (WGS) entry which is preliminary data.</text>
</comment>
<accession>A0ACB9IMU8</accession>
<dbReference type="EMBL" id="CM042025">
    <property type="protein sequence ID" value="KAI3809407.1"/>
    <property type="molecule type" value="Genomic_DNA"/>
</dbReference>
<proteinExistence type="predicted"/>
<reference evidence="1 2" key="2">
    <citation type="journal article" date="2022" name="Mol. Ecol. Resour.">
        <title>The genomes of chicory, endive, great burdock and yacon provide insights into Asteraceae paleo-polyploidization history and plant inulin production.</title>
        <authorList>
            <person name="Fan W."/>
            <person name="Wang S."/>
            <person name="Wang H."/>
            <person name="Wang A."/>
            <person name="Jiang F."/>
            <person name="Liu H."/>
            <person name="Zhao H."/>
            <person name="Xu D."/>
            <person name="Zhang Y."/>
        </authorList>
    </citation>
    <scope>NUCLEOTIDE SEQUENCE [LARGE SCALE GENOMIC DNA]</scope>
    <source>
        <strain evidence="2">cv. Yunnan</strain>
        <tissue evidence="1">Leaves</tissue>
    </source>
</reference>
<organism evidence="1 2">
    <name type="scientific">Smallanthus sonchifolius</name>
    <dbReference type="NCBI Taxonomy" id="185202"/>
    <lineage>
        <taxon>Eukaryota</taxon>
        <taxon>Viridiplantae</taxon>
        <taxon>Streptophyta</taxon>
        <taxon>Embryophyta</taxon>
        <taxon>Tracheophyta</taxon>
        <taxon>Spermatophyta</taxon>
        <taxon>Magnoliopsida</taxon>
        <taxon>eudicotyledons</taxon>
        <taxon>Gunneridae</taxon>
        <taxon>Pentapetalae</taxon>
        <taxon>asterids</taxon>
        <taxon>campanulids</taxon>
        <taxon>Asterales</taxon>
        <taxon>Asteraceae</taxon>
        <taxon>Asteroideae</taxon>
        <taxon>Heliantheae alliance</taxon>
        <taxon>Millerieae</taxon>
        <taxon>Smallanthus</taxon>
    </lineage>
</organism>
<evidence type="ECO:0000313" key="1">
    <source>
        <dbReference type="EMBL" id="KAI3809407.1"/>
    </source>
</evidence>
<sequence length="119" mass="13429">MESRRSAVDILLKGVGYLDCAVRHILPQLPPEHRSLRYEMNQLIPPTIRDVTVFSFSLKQLPLKYTMAGICFFNGAIRGTGNSHISCSPHPHLDLCSFCLIHFRSGSFDSTSTSEMIFR</sequence>
<name>A0ACB9IMU8_9ASTR</name>
<dbReference type="Proteomes" id="UP001056120">
    <property type="component" value="Linkage Group LG08"/>
</dbReference>
<reference evidence="2" key="1">
    <citation type="journal article" date="2022" name="Mol. Ecol. Resour.">
        <title>The genomes of chicory, endive, great burdock and yacon provide insights into Asteraceae palaeo-polyploidization history and plant inulin production.</title>
        <authorList>
            <person name="Fan W."/>
            <person name="Wang S."/>
            <person name="Wang H."/>
            <person name="Wang A."/>
            <person name="Jiang F."/>
            <person name="Liu H."/>
            <person name="Zhao H."/>
            <person name="Xu D."/>
            <person name="Zhang Y."/>
        </authorList>
    </citation>
    <scope>NUCLEOTIDE SEQUENCE [LARGE SCALE GENOMIC DNA]</scope>
    <source>
        <strain evidence="2">cv. Yunnan</strain>
    </source>
</reference>
<protein>
    <submittedName>
        <fullName evidence="1">Uncharacterized protein</fullName>
    </submittedName>
</protein>
<gene>
    <name evidence="1" type="ORF">L1987_25379</name>
</gene>
<keyword evidence="2" id="KW-1185">Reference proteome</keyword>
<evidence type="ECO:0000313" key="2">
    <source>
        <dbReference type="Proteomes" id="UP001056120"/>
    </source>
</evidence>